<comment type="caution">
    <text evidence="1">The sequence shown here is derived from an EMBL/GenBank/DDBJ whole genome shotgun (WGS) entry which is preliminary data.</text>
</comment>
<protein>
    <submittedName>
        <fullName evidence="1">Uncharacterized protein</fullName>
    </submittedName>
</protein>
<name>A0AA88EFE6_FICCA</name>
<organism evidence="1 2">
    <name type="scientific">Ficus carica</name>
    <name type="common">Common fig</name>
    <dbReference type="NCBI Taxonomy" id="3494"/>
    <lineage>
        <taxon>Eukaryota</taxon>
        <taxon>Viridiplantae</taxon>
        <taxon>Streptophyta</taxon>
        <taxon>Embryophyta</taxon>
        <taxon>Tracheophyta</taxon>
        <taxon>Spermatophyta</taxon>
        <taxon>Magnoliopsida</taxon>
        <taxon>eudicotyledons</taxon>
        <taxon>Gunneridae</taxon>
        <taxon>Pentapetalae</taxon>
        <taxon>rosids</taxon>
        <taxon>fabids</taxon>
        <taxon>Rosales</taxon>
        <taxon>Moraceae</taxon>
        <taxon>Ficeae</taxon>
        <taxon>Ficus</taxon>
    </lineage>
</organism>
<sequence>MIAEMIGKMTDIRTIEIGVLIVAVIGNHTMHHILVGNESSVDILYHGAFTKMGLTWRPNLRVLKMVTSIYYQTMKFPTARRIRQVKGNQYESRTTYMDAIHDYVEAQLCETLRLKNRMVLIKPLDIDLDRCLDDDKLGIRLVEYLIEI</sequence>
<reference evidence="1" key="1">
    <citation type="submission" date="2023-07" db="EMBL/GenBank/DDBJ databases">
        <title>draft genome sequence of fig (Ficus carica).</title>
        <authorList>
            <person name="Takahashi T."/>
            <person name="Nishimura K."/>
        </authorList>
    </citation>
    <scope>NUCLEOTIDE SEQUENCE</scope>
</reference>
<dbReference type="Proteomes" id="UP001187192">
    <property type="component" value="Unassembled WGS sequence"/>
</dbReference>
<proteinExistence type="predicted"/>
<gene>
    <name evidence="1" type="ORF">TIFTF001_053753</name>
</gene>
<accession>A0AA88EFE6</accession>
<evidence type="ECO:0000313" key="1">
    <source>
        <dbReference type="EMBL" id="GMN73877.1"/>
    </source>
</evidence>
<evidence type="ECO:0000313" key="2">
    <source>
        <dbReference type="Proteomes" id="UP001187192"/>
    </source>
</evidence>
<dbReference type="AlphaFoldDB" id="A0AA88EFE6"/>
<keyword evidence="2" id="KW-1185">Reference proteome</keyword>
<dbReference type="EMBL" id="BTGU01013326">
    <property type="protein sequence ID" value="GMN73877.1"/>
    <property type="molecule type" value="Genomic_DNA"/>
</dbReference>